<sequence length="106" mass="11881">MQRSPFPIFVFPAPALRAMQGPDLERVAALALRATLLSRRSLEIAHQQIVWRGRHFAFSARISAKGELIVEIDVGDPRLAGRIVLEEEMQRAARGARDKARPARRA</sequence>
<dbReference type="Proteomes" id="UP000553963">
    <property type="component" value="Unassembled WGS sequence"/>
</dbReference>
<dbReference type="EMBL" id="JACIDS010000002">
    <property type="protein sequence ID" value="MBB3930102.1"/>
    <property type="molecule type" value="Genomic_DNA"/>
</dbReference>
<reference evidence="1 2" key="1">
    <citation type="submission" date="2020-08" db="EMBL/GenBank/DDBJ databases">
        <title>Genomic Encyclopedia of Type Strains, Phase IV (KMG-IV): sequencing the most valuable type-strain genomes for metagenomic binning, comparative biology and taxonomic classification.</title>
        <authorList>
            <person name="Goeker M."/>
        </authorList>
    </citation>
    <scope>NUCLEOTIDE SEQUENCE [LARGE SCALE GENOMIC DNA]</scope>
    <source>
        <strain evidence="1 2">DSM 25966</strain>
    </source>
</reference>
<gene>
    <name evidence="1" type="ORF">GGR25_001141</name>
</gene>
<accession>A0A840AKI4</accession>
<name>A0A840AKI4_9HYPH</name>
<evidence type="ECO:0000313" key="1">
    <source>
        <dbReference type="EMBL" id="MBB3930102.1"/>
    </source>
</evidence>
<comment type="caution">
    <text evidence="1">The sequence shown here is derived from an EMBL/GenBank/DDBJ whole genome shotgun (WGS) entry which is preliminary data.</text>
</comment>
<protein>
    <submittedName>
        <fullName evidence="1">Uncharacterized protein</fullName>
    </submittedName>
</protein>
<proteinExistence type="predicted"/>
<dbReference type="AlphaFoldDB" id="A0A840AKI4"/>
<dbReference type="RefSeq" id="WP_183397794.1">
    <property type="nucleotide sequence ID" value="NZ_JACIDS010000002.1"/>
</dbReference>
<keyword evidence="2" id="KW-1185">Reference proteome</keyword>
<evidence type="ECO:0000313" key="2">
    <source>
        <dbReference type="Proteomes" id="UP000553963"/>
    </source>
</evidence>
<organism evidence="1 2">
    <name type="scientific">Kaistia hirudinis</name>
    <dbReference type="NCBI Taxonomy" id="1293440"/>
    <lineage>
        <taxon>Bacteria</taxon>
        <taxon>Pseudomonadati</taxon>
        <taxon>Pseudomonadota</taxon>
        <taxon>Alphaproteobacteria</taxon>
        <taxon>Hyphomicrobiales</taxon>
        <taxon>Kaistiaceae</taxon>
        <taxon>Kaistia</taxon>
    </lineage>
</organism>